<name>A0ABS5V007_9GAMM</name>
<dbReference type="Gene3D" id="2.40.40.10">
    <property type="entry name" value="RlpA-like domain"/>
    <property type="match status" value="1"/>
</dbReference>
<dbReference type="PANTHER" id="PTHR30124">
    <property type="entry name" value="MEMBRANE-BOUND LYTIC MUREIN TRANSGLYCOSYLASE A"/>
    <property type="match status" value="1"/>
</dbReference>
<evidence type="ECO:0000313" key="8">
    <source>
        <dbReference type="Proteomes" id="UP001195903"/>
    </source>
</evidence>
<dbReference type="Pfam" id="PF03562">
    <property type="entry name" value="MltA"/>
    <property type="match status" value="1"/>
</dbReference>
<dbReference type="NCBIfam" id="NF008366">
    <property type="entry name" value="PRK11162.1"/>
    <property type="match status" value="1"/>
</dbReference>
<feature type="chain" id="PRO_5046189445" description="Membrane-bound lytic murein transglycosylase A" evidence="5">
    <location>
        <begin position="24"/>
        <end position="382"/>
    </location>
</feature>
<dbReference type="CDD" id="cd14485">
    <property type="entry name" value="mltA_like_LT_A"/>
    <property type="match status" value="1"/>
</dbReference>
<dbReference type="CDD" id="cd14668">
    <property type="entry name" value="mlta_B"/>
    <property type="match status" value="1"/>
</dbReference>
<dbReference type="PANTHER" id="PTHR30124:SF0">
    <property type="entry name" value="MEMBRANE-BOUND LYTIC MUREIN TRANSGLYCOSYLASE A"/>
    <property type="match status" value="1"/>
</dbReference>
<organism evidence="7 8">
    <name type="scientific">Shewanella jiangmenensis</name>
    <dbReference type="NCBI Taxonomy" id="2837387"/>
    <lineage>
        <taxon>Bacteria</taxon>
        <taxon>Pseudomonadati</taxon>
        <taxon>Pseudomonadota</taxon>
        <taxon>Gammaproteobacteria</taxon>
        <taxon>Alteromonadales</taxon>
        <taxon>Shewanellaceae</taxon>
        <taxon>Shewanella</taxon>
    </lineage>
</organism>
<keyword evidence="3 4" id="KW-0961">Cell wall biogenesis/degradation</keyword>
<evidence type="ECO:0000256" key="5">
    <source>
        <dbReference type="SAM" id="SignalP"/>
    </source>
</evidence>
<protein>
    <recommendedName>
        <fullName evidence="4">Membrane-bound lytic murein transglycosylase A</fullName>
        <ecNumber evidence="4">4.2.2.n1</ecNumber>
    </recommendedName>
    <alternativeName>
        <fullName evidence="4">Murein hydrolase A</fullName>
    </alternativeName>
</protein>
<evidence type="ECO:0000256" key="2">
    <source>
        <dbReference type="ARBA" id="ARBA00023239"/>
    </source>
</evidence>
<dbReference type="Proteomes" id="UP001195903">
    <property type="component" value="Unassembled WGS sequence"/>
</dbReference>
<dbReference type="GO" id="GO:0016829">
    <property type="term" value="F:lyase activity"/>
    <property type="evidence" value="ECO:0007669"/>
    <property type="project" value="UniProtKB-KW"/>
</dbReference>
<keyword evidence="2 4" id="KW-0456">Lyase</keyword>
<dbReference type="PIRSF" id="PIRSF019422">
    <property type="entry name" value="MltA"/>
    <property type="match status" value="1"/>
</dbReference>
<gene>
    <name evidence="7" type="primary">mltA</name>
    <name evidence="7" type="ORF">KJI95_04620</name>
</gene>
<accession>A0ABS5V007</accession>
<keyword evidence="8" id="KW-1185">Reference proteome</keyword>
<dbReference type="SMART" id="SM00925">
    <property type="entry name" value="MltA"/>
    <property type="match status" value="1"/>
</dbReference>
<sequence>MGITRRLPLLACAAALLFGCSSSAPKPAKPQPVTPVAAPVFEYPLGHQYLDGFFPAELNPVPAVNSHAPRNFSTFEAQSRLVLERSPRLANRYAGLYQKLQHWLAAGANPMLLGHYGIRLDQLGGGDRQGNVMFTGYFSPVLEVRHKPDDKFRYPLYAMPRCKGRCPSRADIHRGALKGKKLELAYSDSLMDTFLLEVQGSGFIHYGDDDSLNYLGYAGKNGHGYTSIGRVLIDRGEVSKEQMSLRAIKKWAEDKSEAEVKELLETNPSYVFFKRAPNLDVLGSAGIPLLPMAAVAADKRLLPMGTPILAEVPLLDKEGNWTGKHELRLLIALDTGGAVKGGHLDLYHGMGSEAGVEAGHYKHFGRVWRLGAMGMAPVSGVK</sequence>
<dbReference type="InterPro" id="IPR026044">
    <property type="entry name" value="MltA"/>
</dbReference>
<dbReference type="Pfam" id="PF06725">
    <property type="entry name" value="3D"/>
    <property type="match status" value="1"/>
</dbReference>
<dbReference type="InterPro" id="IPR005300">
    <property type="entry name" value="MltA_B"/>
</dbReference>
<dbReference type="EMBL" id="JAHEPS010000001">
    <property type="protein sequence ID" value="MBT1443811.1"/>
    <property type="molecule type" value="Genomic_DNA"/>
</dbReference>
<comment type="function">
    <text evidence="4">Murein-degrading enzyme. May play a role in recycling of muropeptides during cell elongation and/or cell division.</text>
</comment>
<comment type="caution">
    <text evidence="7">The sequence shown here is derived from an EMBL/GenBank/DDBJ whole genome shotgun (WGS) entry which is preliminary data.</text>
</comment>
<evidence type="ECO:0000313" key="7">
    <source>
        <dbReference type="EMBL" id="MBT1443811.1"/>
    </source>
</evidence>
<keyword evidence="5" id="KW-0732">Signal</keyword>
<proteinExistence type="predicted"/>
<evidence type="ECO:0000259" key="6">
    <source>
        <dbReference type="SMART" id="SM00925"/>
    </source>
</evidence>
<dbReference type="SUPFAM" id="SSF50685">
    <property type="entry name" value="Barwin-like endoglucanases"/>
    <property type="match status" value="1"/>
</dbReference>
<feature type="signal peptide" evidence="5">
    <location>
        <begin position="1"/>
        <end position="23"/>
    </location>
</feature>
<comment type="catalytic activity">
    <reaction evidence="1 4">
        <text>Exolytic cleavage of the (1-&gt;4)-beta-glycosidic linkage between N-acetylmuramic acid (MurNAc) and N-acetylglucosamine (GlcNAc) residues in peptidoglycan, from either the reducing or the non-reducing ends of the peptidoglycan chains, with concomitant formation of a 1,6-anhydrobond in the MurNAc residue.</text>
        <dbReference type="EC" id="4.2.2.n1"/>
    </reaction>
</comment>
<evidence type="ECO:0000256" key="1">
    <source>
        <dbReference type="ARBA" id="ARBA00001420"/>
    </source>
</evidence>
<dbReference type="InterPro" id="IPR036908">
    <property type="entry name" value="RlpA-like_sf"/>
</dbReference>
<evidence type="ECO:0000256" key="4">
    <source>
        <dbReference type="PIRNR" id="PIRNR019422"/>
    </source>
</evidence>
<dbReference type="Gene3D" id="2.40.240.50">
    <property type="entry name" value="Barwin-like endoglucanases"/>
    <property type="match status" value="1"/>
</dbReference>
<dbReference type="InterPro" id="IPR010611">
    <property type="entry name" value="3D_dom"/>
</dbReference>
<dbReference type="EC" id="4.2.2.n1" evidence="4"/>
<reference evidence="7 8" key="1">
    <citation type="submission" date="2021-05" db="EMBL/GenBank/DDBJ databases">
        <title>Shewanella sp. JM162201.</title>
        <authorList>
            <person name="Xu S."/>
            <person name="Li A."/>
        </authorList>
    </citation>
    <scope>NUCLEOTIDE SEQUENCE [LARGE SCALE GENOMIC DNA]</scope>
    <source>
        <strain evidence="7 8">JM162201</strain>
    </source>
</reference>
<evidence type="ECO:0000256" key="3">
    <source>
        <dbReference type="ARBA" id="ARBA00023316"/>
    </source>
</evidence>
<dbReference type="RefSeq" id="WP_214505970.1">
    <property type="nucleotide sequence ID" value="NZ_JAHEPS010000001.1"/>
</dbReference>
<feature type="domain" description="Lytic transglycosylase MltA" evidence="6">
    <location>
        <begin position="141"/>
        <end position="274"/>
    </location>
</feature>
<dbReference type="PROSITE" id="PS51257">
    <property type="entry name" value="PROKAR_LIPOPROTEIN"/>
    <property type="match status" value="1"/>
</dbReference>